<dbReference type="Proteomes" id="UP000013520">
    <property type="component" value="Chromosome"/>
</dbReference>
<sequence>MLIDLSTIFKLINRNQPQLRELDPTTIQRIKEGAYLTKIISETEITARKCSFYASQCFSQELKDFFNKESAKLQDAKIKLQKYYESMTKE</sequence>
<dbReference type="KEGG" id="dgi:Desgi_3505"/>
<reference evidence="1 2" key="1">
    <citation type="submission" date="2012-01" db="EMBL/GenBank/DDBJ databases">
        <title>Complete sequence of Desulfotomaculum gibsoniae DSM 7213.</title>
        <authorList>
            <consortium name="US DOE Joint Genome Institute"/>
            <person name="Lucas S."/>
            <person name="Han J."/>
            <person name="Lapidus A."/>
            <person name="Cheng J.-F."/>
            <person name="Goodwin L."/>
            <person name="Pitluck S."/>
            <person name="Peters L."/>
            <person name="Ovchinnikova G."/>
            <person name="Teshima H."/>
            <person name="Detter J.C."/>
            <person name="Han C."/>
            <person name="Tapia R."/>
            <person name="Land M."/>
            <person name="Hauser L."/>
            <person name="Kyrpides N."/>
            <person name="Ivanova N."/>
            <person name="Pagani I."/>
            <person name="Parshina S."/>
            <person name="Plugge C."/>
            <person name="Muyzer G."/>
            <person name="Kuever J."/>
            <person name="Ivanova A."/>
            <person name="Nazina T."/>
            <person name="Klenk H.-P."/>
            <person name="Brambilla E."/>
            <person name="Spring S."/>
            <person name="Stams A.F."/>
            <person name="Woyke T."/>
        </authorList>
    </citation>
    <scope>NUCLEOTIDE SEQUENCE [LARGE SCALE GENOMIC DNA]</scope>
    <source>
        <strain evidence="1 2">DSM 7213</strain>
    </source>
</reference>
<organism evidence="1 2">
    <name type="scientific">Desulfoscipio gibsoniae DSM 7213</name>
    <dbReference type="NCBI Taxonomy" id="767817"/>
    <lineage>
        <taxon>Bacteria</taxon>
        <taxon>Bacillati</taxon>
        <taxon>Bacillota</taxon>
        <taxon>Clostridia</taxon>
        <taxon>Eubacteriales</taxon>
        <taxon>Desulfallaceae</taxon>
        <taxon>Desulfoscipio</taxon>
    </lineage>
</organism>
<name>R4KT99_9FIRM</name>
<keyword evidence="2" id="KW-1185">Reference proteome</keyword>
<dbReference type="EMBL" id="CP003273">
    <property type="protein sequence ID" value="AGL02831.1"/>
    <property type="molecule type" value="Genomic_DNA"/>
</dbReference>
<dbReference type="eggNOG" id="ENOG503473I">
    <property type="taxonomic scope" value="Bacteria"/>
</dbReference>
<protein>
    <submittedName>
        <fullName evidence="1">Uncharacterized protein</fullName>
    </submittedName>
</protein>
<dbReference type="HOGENOM" id="CLU_2482278_0_0_9"/>
<dbReference type="OrthoDB" id="1809277at2"/>
<dbReference type="RefSeq" id="WP_006520220.1">
    <property type="nucleotide sequence ID" value="NC_021184.1"/>
</dbReference>
<gene>
    <name evidence="1" type="ORF">Desgi_3505</name>
</gene>
<dbReference type="AlphaFoldDB" id="R4KT99"/>
<accession>R4KT99</accession>
<evidence type="ECO:0000313" key="1">
    <source>
        <dbReference type="EMBL" id="AGL02831.1"/>
    </source>
</evidence>
<proteinExistence type="predicted"/>
<evidence type="ECO:0000313" key="2">
    <source>
        <dbReference type="Proteomes" id="UP000013520"/>
    </source>
</evidence>